<accession>A0A3D8M9Z9</accession>
<sequence length="147" mass="17141">MAKHKPIVELVSYGIYTKWDADNKSLPKIREFTTQIPAQLDIEFGFVVNIKRAKNARMRYCIYHPGIPDESGQPMAPFDGLEYVRSNDWDFYLGDTLWEPLNNKLGNWRMTLELDGNVVADKTFCVEAELPYEGAQFWARRKFRAPF</sequence>
<evidence type="ECO:0000313" key="3">
    <source>
        <dbReference type="Proteomes" id="UP000256561"/>
    </source>
</evidence>
<reference evidence="3" key="1">
    <citation type="submission" date="2018-08" db="EMBL/GenBank/DDBJ databases">
        <authorList>
            <person name="Zhang J."/>
            <person name="Du Z.-J."/>
        </authorList>
    </citation>
    <scope>NUCLEOTIDE SEQUENCE [LARGE SCALE GENOMIC DNA]</scope>
    <source>
        <strain evidence="3">KCTC 52655</strain>
    </source>
</reference>
<organism evidence="2 3">
    <name type="scientific">Alteromonas aestuariivivens</name>
    <dbReference type="NCBI Taxonomy" id="1938339"/>
    <lineage>
        <taxon>Bacteria</taxon>
        <taxon>Pseudomonadati</taxon>
        <taxon>Pseudomonadota</taxon>
        <taxon>Gammaproteobacteria</taxon>
        <taxon>Alteromonadales</taxon>
        <taxon>Alteromonadaceae</taxon>
        <taxon>Alteromonas/Salinimonas group</taxon>
        <taxon>Alteromonas</taxon>
    </lineage>
</organism>
<gene>
    <name evidence="2" type="ORF">DXV75_07405</name>
</gene>
<name>A0A3D8M9Z9_9ALTE</name>
<keyword evidence="3" id="KW-1185">Reference proteome</keyword>
<dbReference type="AlphaFoldDB" id="A0A3D8M9Z9"/>
<dbReference type="EMBL" id="QRHA01000004">
    <property type="protein sequence ID" value="RDV26806.1"/>
    <property type="molecule type" value="Genomic_DNA"/>
</dbReference>
<feature type="domain" description="DUF3859" evidence="1">
    <location>
        <begin position="5"/>
        <end position="126"/>
    </location>
</feature>
<comment type="caution">
    <text evidence="2">The sequence shown here is derived from an EMBL/GenBank/DDBJ whole genome shotgun (WGS) entry which is preliminary data.</text>
</comment>
<dbReference type="Proteomes" id="UP000256561">
    <property type="component" value="Unassembled WGS sequence"/>
</dbReference>
<dbReference type="RefSeq" id="WP_115592758.1">
    <property type="nucleotide sequence ID" value="NZ_QRHA01000004.1"/>
</dbReference>
<dbReference type="OrthoDB" id="9789349at2"/>
<proteinExistence type="predicted"/>
<dbReference type="Pfam" id="PF12975">
    <property type="entry name" value="DUF3859"/>
    <property type="match status" value="1"/>
</dbReference>
<evidence type="ECO:0000313" key="2">
    <source>
        <dbReference type="EMBL" id="RDV26806.1"/>
    </source>
</evidence>
<evidence type="ECO:0000259" key="1">
    <source>
        <dbReference type="Pfam" id="PF12975"/>
    </source>
</evidence>
<dbReference type="InterPro" id="IPR024331">
    <property type="entry name" value="DUF3859"/>
</dbReference>
<dbReference type="Gene3D" id="2.60.40.2390">
    <property type="match status" value="1"/>
</dbReference>
<protein>
    <submittedName>
        <fullName evidence="2">DUF3859 domain-containing protein</fullName>
    </submittedName>
</protein>